<feature type="binding site" description="axial binding residue" evidence="8">
    <location>
        <position position="472"/>
    </location>
    <ligand>
        <name>heme</name>
        <dbReference type="ChEBI" id="CHEBI:30413"/>
    </ligand>
    <ligandPart>
        <name>Fe</name>
        <dbReference type="ChEBI" id="CHEBI:18248"/>
    </ligandPart>
</feature>
<keyword evidence="5 9" id="KW-0560">Oxidoreductase</keyword>
<evidence type="ECO:0000256" key="6">
    <source>
        <dbReference type="ARBA" id="ARBA00023004"/>
    </source>
</evidence>
<protein>
    <submittedName>
        <fullName evidence="12">P450 monooxygenase</fullName>
    </submittedName>
</protein>
<dbReference type="GO" id="GO:0016705">
    <property type="term" value="F:oxidoreductase activity, acting on paired donors, with incorporation or reduction of molecular oxygen"/>
    <property type="evidence" value="ECO:0007669"/>
    <property type="project" value="InterPro"/>
</dbReference>
<dbReference type="Proteomes" id="UP000504637">
    <property type="component" value="Unplaced"/>
</dbReference>
<organism evidence="12">
    <name type="scientific">Dissoconium aciculare CBS 342.82</name>
    <dbReference type="NCBI Taxonomy" id="1314786"/>
    <lineage>
        <taxon>Eukaryota</taxon>
        <taxon>Fungi</taxon>
        <taxon>Dikarya</taxon>
        <taxon>Ascomycota</taxon>
        <taxon>Pezizomycotina</taxon>
        <taxon>Dothideomycetes</taxon>
        <taxon>Dothideomycetidae</taxon>
        <taxon>Mycosphaerellales</taxon>
        <taxon>Dissoconiaceae</taxon>
        <taxon>Dissoconium</taxon>
    </lineage>
</organism>
<dbReference type="PROSITE" id="PS00086">
    <property type="entry name" value="CYTOCHROME_P450"/>
    <property type="match status" value="1"/>
</dbReference>
<dbReference type="GO" id="GO:0004497">
    <property type="term" value="F:monooxygenase activity"/>
    <property type="evidence" value="ECO:0007669"/>
    <property type="project" value="UniProtKB-KW"/>
</dbReference>
<comment type="cofactor">
    <cofactor evidence="1 8">
        <name>heme</name>
        <dbReference type="ChEBI" id="CHEBI:30413"/>
    </cofactor>
</comment>
<evidence type="ECO:0000313" key="12">
    <source>
        <dbReference type="RefSeq" id="XP_033462007.1"/>
    </source>
</evidence>
<sequence>MHKSLLLPVIAIVALTVYKVFSIIVNRRKDADFARQHNCQPAPAVTWDGFLGIKVIKEMQAADQKNMFMNLLNDRVSQMSEKVGRYCPTFSYRVLGKQGFFTADPKNIQAILAHQFEDFELGALRRKVMGEPLGDGIFVQDGKKWEHSRALLRPNFVRDQVSDLDMEERHVQDLFTVMPVQQDGWTDMTNVQELFFRLTIDTATEFLFGESTNTQVTTSNKNQTDSKGRWDERAFAKHFDSVQRHMSSKFRYGDLHWLHNPKEYQEDIKIINEFISYYVDLALTKSTDRKPDTKGEKYVFLEALAAQTQDPVALRAQLLNILLAGRDTTASLLSWTFHELVRNPEIFEKLRRAILSDFGPYSTDDLSAITFSSLKSCTYLQHTLSEALRLWPVVPGNSRRSNKRTTLPRGGGPDGLSPVFIPPETQVDYSVYTMMRRKDLWGEDADKFRPERFEGRKPGWDYLPFNGGARLCIGQQLALTEAAYVVARILQKFDKIEAHPGDFEAITTQNLTLTSCPAKPVRLRAREAKA</sequence>
<comment type="similarity">
    <text evidence="2 9">Belongs to the cytochrome P450 family.</text>
</comment>
<evidence type="ECO:0000256" key="10">
    <source>
        <dbReference type="SAM" id="MobiDB-lite"/>
    </source>
</evidence>
<evidence type="ECO:0000256" key="5">
    <source>
        <dbReference type="ARBA" id="ARBA00023002"/>
    </source>
</evidence>
<dbReference type="InterPro" id="IPR002401">
    <property type="entry name" value="Cyt_P450_E_grp-I"/>
</dbReference>
<dbReference type="PRINTS" id="PR00385">
    <property type="entry name" value="P450"/>
</dbReference>
<accession>A0A6J3MAB7</accession>
<dbReference type="Pfam" id="PF00067">
    <property type="entry name" value="p450"/>
    <property type="match status" value="1"/>
</dbReference>
<dbReference type="InterPro" id="IPR036396">
    <property type="entry name" value="Cyt_P450_sf"/>
</dbReference>
<dbReference type="GeneID" id="54361972"/>
<dbReference type="PANTHER" id="PTHR24287">
    <property type="entry name" value="P450, PUTATIVE (EUROFUNG)-RELATED"/>
    <property type="match status" value="1"/>
</dbReference>
<dbReference type="OrthoDB" id="1470350at2759"/>
<dbReference type="AlphaFoldDB" id="A0A6J3MAB7"/>
<reference evidence="12" key="2">
    <citation type="submission" date="2020-04" db="EMBL/GenBank/DDBJ databases">
        <authorList>
            <consortium name="NCBI Genome Project"/>
        </authorList>
    </citation>
    <scope>NUCLEOTIDE SEQUENCE</scope>
    <source>
        <strain evidence="12">CBS 342.82</strain>
    </source>
</reference>
<keyword evidence="4 8" id="KW-0479">Metal-binding</keyword>
<evidence type="ECO:0000256" key="3">
    <source>
        <dbReference type="ARBA" id="ARBA00022617"/>
    </source>
</evidence>
<dbReference type="RefSeq" id="XP_033462007.1">
    <property type="nucleotide sequence ID" value="XM_033604172.1"/>
</dbReference>
<evidence type="ECO:0000256" key="4">
    <source>
        <dbReference type="ARBA" id="ARBA00022723"/>
    </source>
</evidence>
<keyword evidence="11" id="KW-1185">Reference proteome</keyword>
<dbReference type="SUPFAM" id="SSF48264">
    <property type="entry name" value="Cytochrome P450"/>
    <property type="match status" value="1"/>
</dbReference>
<dbReference type="InterPro" id="IPR047146">
    <property type="entry name" value="Cyt_P450_E_CYP52_fungi"/>
</dbReference>
<evidence type="ECO:0000256" key="7">
    <source>
        <dbReference type="ARBA" id="ARBA00023033"/>
    </source>
</evidence>
<evidence type="ECO:0000256" key="2">
    <source>
        <dbReference type="ARBA" id="ARBA00010617"/>
    </source>
</evidence>
<dbReference type="PANTHER" id="PTHR24287:SF1">
    <property type="entry name" value="P450, PUTATIVE (EUROFUNG)-RELATED"/>
    <property type="match status" value="1"/>
</dbReference>
<evidence type="ECO:0000256" key="8">
    <source>
        <dbReference type="PIRSR" id="PIRSR602401-1"/>
    </source>
</evidence>
<name>A0A6J3MAB7_9PEZI</name>
<reference evidence="12" key="1">
    <citation type="submission" date="2020-01" db="EMBL/GenBank/DDBJ databases">
        <authorList>
            <consortium name="DOE Joint Genome Institute"/>
            <person name="Haridas S."/>
            <person name="Albert R."/>
            <person name="Binder M."/>
            <person name="Bloem J."/>
            <person name="Labutti K."/>
            <person name="Salamov A."/>
            <person name="Andreopoulos B."/>
            <person name="Baker S.E."/>
            <person name="Barry K."/>
            <person name="Bills G."/>
            <person name="Bluhm B.H."/>
            <person name="Cannon C."/>
            <person name="Castanera R."/>
            <person name="Culley D.E."/>
            <person name="Daum C."/>
            <person name="Ezra D."/>
            <person name="Gonzalez J.B."/>
            <person name="Henrissat B."/>
            <person name="Kuo A."/>
            <person name="Liang C."/>
            <person name="Lipzen A."/>
            <person name="Lutzoni F."/>
            <person name="Magnuson J."/>
            <person name="Mondo S."/>
            <person name="Nolan M."/>
            <person name="Ohm R."/>
            <person name="Pangilinan J."/>
            <person name="Park H.-J."/>
            <person name="Ramirez L."/>
            <person name="Alfaro M."/>
            <person name="Sun H."/>
            <person name="Tritt A."/>
            <person name="Yoshinaga Y."/>
            <person name="Zwiers L.-H."/>
            <person name="Turgeon B.G."/>
            <person name="Goodwin S.B."/>
            <person name="Spatafora J.W."/>
            <person name="Crous P.W."/>
            <person name="Grigoriev I.V."/>
        </authorList>
    </citation>
    <scope>NUCLEOTIDE SEQUENCE</scope>
    <source>
        <strain evidence="12">CBS 342.82</strain>
    </source>
</reference>
<keyword evidence="6 8" id="KW-0408">Iron</keyword>
<dbReference type="InterPro" id="IPR017972">
    <property type="entry name" value="Cyt_P450_CS"/>
</dbReference>
<evidence type="ECO:0000313" key="11">
    <source>
        <dbReference type="Proteomes" id="UP000504637"/>
    </source>
</evidence>
<feature type="region of interest" description="Disordered" evidence="10">
    <location>
        <begin position="397"/>
        <end position="418"/>
    </location>
</feature>
<dbReference type="GO" id="GO:0005506">
    <property type="term" value="F:iron ion binding"/>
    <property type="evidence" value="ECO:0007669"/>
    <property type="project" value="InterPro"/>
</dbReference>
<dbReference type="GO" id="GO:0020037">
    <property type="term" value="F:heme binding"/>
    <property type="evidence" value="ECO:0007669"/>
    <property type="project" value="InterPro"/>
</dbReference>
<proteinExistence type="inferred from homology"/>
<evidence type="ECO:0000256" key="9">
    <source>
        <dbReference type="RuleBase" id="RU000461"/>
    </source>
</evidence>
<evidence type="ECO:0000256" key="1">
    <source>
        <dbReference type="ARBA" id="ARBA00001971"/>
    </source>
</evidence>
<dbReference type="Gene3D" id="1.10.630.10">
    <property type="entry name" value="Cytochrome P450"/>
    <property type="match status" value="1"/>
</dbReference>
<dbReference type="InterPro" id="IPR001128">
    <property type="entry name" value="Cyt_P450"/>
</dbReference>
<gene>
    <name evidence="12" type="ORF">K489DRAFT_377508</name>
</gene>
<reference evidence="12" key="3">
    <citation type="submission" date="2025-08" db="UniProtKB">
        <authorList>
            <consortium name="RefSeq"/>
        </authorList>
    </citation>
    <scope>IDENTIFICATION</scope>
    <source>
        <strain evidence="12">CBS 342.82</strain>
    </source>
</reference>
<dbReference type="PRINTS" id="PR00463">
    <property type="entry name" value="EP450I"/>
</dbReference>
<dbReference type="CDD" id="cd11063">
    <property type="entry name" value="CYP52"/>
    <property type="match status" value="1"/>
</dbReference>
<keyword evidence="3 8" id="KW-0349">Heme</keyword>
<keyword evidence="7 9" id="KW-0503">Monooxygenase</keyword>